<keyword evidence="7 14" id="KW-0489">Methyltransferase</keyword>
<dbReference type="InterPro" id="IPR023267">
    <property type="entry name" value="RCMT"/>
</dbReference>
<name>A0A850QYP3_9LACO</name>
<dbReference type="AlphaFoldDB" id="A0A850QYP3"/>
<evidence type="ECO:0000256" key="3">
    <source>
        <dbReference type="ARBA" id="ARBA00007494"/>
    </source>
</evidence>
<dbReference type="PROSITE" id="PS01153">
    <property type="entry name" value="NOL1_NOP2_SUN"/>
    <property type="match status" value="1"/>
</dbReference>
<evidence type="ECO:0000256" key="2">
    <source>
        <dbReference type="ARBA" id="ARBA00004496"/>
    </source>
</evidence>
<dbReference type="GO" id="GO:0005737">
    <property type="term" value="C:cytoplasm"/>
    <property type="evidence" value="ECO:0007669"/>
    <property type="project" value="UniProtKB-SubCell"/>
</dbReference>
<comment type="subcellular location">
    <subcellularLocation>
        <location evidence="2">Cytoplasm</location>
    </subcellularLocation>
</comment>
<evidence type="ECO:0000256" key="8">
    <source>
        <dbReference type="ARBA" id="ARBA00022679"/>
    </source>
</evidence>
<evidence type="ECO:0000256" key="13">
    <source>
        <dbReference type="ARBA" id="ARBA00047283"/>
    </source>
</evidence>
<feature type="domain" description="SAM-dependent MTase RsmB/NOP-type" evidence="15">
    <location>
        <begin position="182"/>
        <end position="456"/>
    </location>
</feature>
<comment type="caution">
    <text evidence="16">The sequence shown here is derived from an EMBL/GenBank/DDBJ whole genome shotgun (WGS) entry which is preliminary data.</text>
</comment>
<feature type="binding site" evidence="14">
    <location>
        <position position="323"/>
    </location>
    <ligand>
        <name>S-adenosyl-L-methionine</name>
        <dbReference type="ChEBI" id="CHEBI:59789"/>
    </ligand>
</feature>
<dbReference type="Gene3D" id="3.30.70.1170">
    <property type="entry name" value="Sun protein, domain 3"/>
    <property type="match status" value="1"/>
</dbReference>
<evidence type="ECO:0000256" key="10">
    <source>
        <dbReference type="ARBA" id="ARBA00022884"/>
    </source>
</evidence>
<proteinExistence type="inferred from homology"/>
<dbReference type="GO" id="GO:0003723">
    <property type="term" value="F:RNA binding"/>
    <property type="evidence" value="ECO:0007669"/>
    <property type="project" value="UniProtKB-UniRule"/>
</dbReference>
<dbReference type="InterPro" id="IPR054728">
    <property type="entry name" value="RsmB-like_ferredoxin"/>
</dbReference>
<dbReference type="PRINTS" id="PR02008">
    <property type="entry name" value="RCMTFAMILY"/>
</dbReference>
<dbReference type="InterPro" id="IPR049560">
    <property type="entry name" value="MeTrfase_RsmB-F_NOP2_cat"/>
</dbReference>
<keyword evidence="8 14" id="KW-0808">Transferase</keyword>
<dbReference type="SUPFAM" id="SSF48013">
    <property type="entry name" value="NusB-like"/>
    <property type="match status" value="1"/>
</dbReference>
<dbReference type="GO" id="GO:0008649">
    <property type="term" value="F:rRNA methyltransferase activity"/>
    <property type="evidence" value="ECO:0007669"/>
    <property type="project" value="InterPro"/>
</dbReference>
<keyword evidence="10 14" id="KW-0694">RNA-binding</keyword>
<evidence type="ECO:0000256" key="11">
    <source>
        <dbReference type="ARBA" id="ARBA00030399"/>
    </source>
</evidence>
<keyword evidence="6" id="KW-0698">rRNA processing</keyword>
<feature type="active site" description="Nucleophile" evidence="14">
    <location>
        <position position="395"/>
    </location>
</feature>
<dbReference type="NCBIfam" id="TIGR00563">
    <property type="entry name" value="rsmB"/>
    <property type="match status" value="1"/>
</dbReference>
<dbReference type="PANTHER" id="PTHR22807:SF53">
    <property type="entry name" value="RIBOSOMAL RNA SMALL SUBUNIT METHYLTRANSFERASE B-RELATED"/>
    <property type="match status" value="1"/>
</dbReference>
<dbReference type="Pfam" id="PF22458">
    <property type="entry name" value="RsmF-B_ferredox"/>
    <property type="match status" value="1"/>
</dbReference>
<comment type="function">
    <text evidence="1">Specifically methylates the cytosine at position 967 (m5C967) of 16S rRNA.</text>
</comment>
<dbReference type="PANTHER" id="PTHR22807">
    <property type="entry name" value="NOP2 YEAST -RELATED NOL1/NOP2/FMU SUN DOMAIN-CONTAINING"/>
    <property type="match status" value="1"/>
</dbReference>
<sequence length="457" mass="51523">MAKEGRFKLVTKSLTNNPRYWASKILQQVNSQAGYSNLLLNNCLKGQAFSAADGRLLVQLVYGSLQHQLTIDYYLQKYLNPHKKLAPFLRNLLRISVYQMYYLDRIPERAIFYDATQIAKEVENPGAAKLVTAVLRNLQRHGRPQMAADLSTSKQLSLQASVPEWIVVQLEKQVGLEKTKSILASLNQAPRNSLRVNLEQTMVASLQQELTDQGFDVSASSLSPIGLVTTHGGSWSQNELFQAGKFTLQDESSMLVAPALQVEKDQQILDACAAPGGKTTHLASYLSTGKITALDLHRKKLHLIEENAQRLQVTDRIKTQALDARKSQEVFAAASFDRILVDAPCSGFGLMRRKPEIRYEKTLADIEHLAQIQQDILETVAPLLKVNGLLVYSTCTIFDQENQQVVQHFLQQHPNYALVPVQTQFELSKIHRNQFVKIYPDDYQTDGFFIACLKRLR</sequence>
<dbReference type="CDD" id="cd02440">
    <property type="entry name" value="AdoMet_MTases"/>
    <property type="match status" value="1"/>
</dbReference>
<evidence type="ECO:0000256" key="14">
    <source>
        <dbReference type="PROSITE-ProRule" id="PRU01023"/>
    </source>
</evidence>
<evidence type="ECO:0000259" key="15">
    <source>
        <dbReference type="PROSITE" id="PS51686"/>
    </source>
</evidence>
<dbReference type="EC" id="2.1.1.176" evidence="4"/>
<dbReference type="InterPro" id="IPR001678">
    <property type="entry name" value="MeTrfase_RsmB-F_NOP2_dom"/>
</dbReference>
<feature type="binding site" evidence="14">
    <location>
        <position position="295"/>
    </location>
    <ligand>
        <name>S-adenosyl-L-methionine</name>
        <dbReference type="ChEBI" id="CHEBI:59789"/>
    </ligand>
</feature>
<dbReference type="Pfam" id="PF01029">
    <property type="entry name" value="NusB"/>
    <property type="match status" value="1"/>
</dbReference>
<dbReference type="SUPFAM" id="SSF53335">
    <property type="entry name" value="S-adenosyl-L-methionine-dependent methyltransferases"/>
    <property type="match status" value="1"/>
</dbReference>
<dbReference type="Proteomes" id="UP000563523">
    <property type="component" value="Unassembled WGS sequence"/>
</dbReference>
<dbReference type="GO" id="GO:0006355">
    <property type="term" value="P:regulation of DNA-templated transcription"/>
    <property type="evidence" value="ECO:0007669"/>
    <property type="project" value="InterPro"/>
</dbReference>
<reference evidence="16 17" key="1">
    <citation type="submission" date="2020-06" db="EMBL/GenBank/DDBJ databases">
        <authorList>
            <person name="Kang J."/>
        </authorList>
    </citation>
    <scope>NUCLEOTIDE SEQUENCE [LARGE SCALE GENOMIC DNA]</scope>
    <source>
        <strain evidence="16 17">DCY120</strain>
    </source>
</reference>
<protein>
    <recommendedName>
        <fullName evidence="4">16S rRNA (cytosine(967)-C(5))-methyltransferase</fullName>
        <ecNumber evidence="4">2.1.1.176</ecNumber>
    </recommendedName>
    <alternativeName>
        <fullName evidence="11">16S rRNA m5C967 methyltransferase</fullName>
    </alternativeName>
    <alternativeName>
        <fullName evidence="12">rRNA (cytosine-C(5)-)-methyltransferase RsmB</fullName>
    </alternativeName>
</protein>
<dbReference type="InterPro" id="IPR035926">
    <property type="entry name" value="NusB-like_sf"/>
</dbReference>
<dbReference type="EMBL" id="JABZEC010000006">
    <property type="protein sequence ID" value="NVY96964.1"/>
    <property type="molecule type" value="Genomic_DNA"/>
</dbReference>
<evidence type="ECO:0000313" key="16">
    <source>
        <dbReference type="EMBL" id="NVY96964.1"/>
    </source>
</evidence>
<dbReference type="InterPro" id="IPR004573">
    <property type="entry name" value="rRNA_ssu_MeTfrase_B"/>
</dbReference>
<feature type="binding site" evidence="14">
    <location>
        <begin position="272"/>
        <end position="278"/>
    </location>
    <ligand>
        <name>S-adenosyl-L-methionine</name>
        <dbReference type="ChEBI" id="CHEBI:59789"/>
    </ligand>
</feature>
<dbReference type="InterPro" id="IPR029063">
    <property type="entry name" value="SAM-dependent_MTases_sf"/>
</dbReference>
<feature type="binding site" evidence="14">
    <location>
        <position position="342"/>
    </location>
    <ligand>
        <name>S-adenosyl-L-methionine</name>
        <dbReference type="ChEBI" id="CHEBI:59789"/>
    </ligand>
</feature>
<evidence type="ECO:0000256" key="4">
    <source>
        <dbReference type="ARBA" id="ARBA00012140"/>
    </source>
</evidence>
<dbReference type="FunFam" id="3.40.50.150:FF:000022">
    <property type="entry name" value="Ribosomal RNA small subunit methyltransferase B"/>
    <property type="match status" value="1"/>
</dbReference>
<gene>
    <name evidence="16" type="primary">rsmB</name>
    <name evidence="16" type="ORF">HU830_07345</name>
</gene>
<organism evidence="16 17">
    <name type="scientific">Bombilactobacillus apium</name>
    <dbReference type="NCBI Taxonomy" id="2675299"/>
    <lineage>
        <taxon>Bacteria</taxon>
        <taxon>Bacillati</taxon>
        <taxon>Bacillota</taxon>
        <taxon>Bacilli</taxon>
        <taxon>Lactobacillales</taxon>
        <taxon>Lactobacillaceae</taxon>
        <taxon>Bombilactobacillus</taxon>
    </lineage>
</organism>
<keyword evidence="9 14" id="KW-0949">S-adenosyl-L-methionine</keyword>
<accession>A0A850QYP3</accession>
<dbReference type="NCBIfam" id="NF011494">
    <property type="entry name" value="PRK14902.1"/>
    <property type="match status" value="1"/>
</dbReference>
<dbReference type="Pfam" id="PF01189">
    <property type="entry name" value="Methyltr_RsmB-F"/>
    <property type="match status" value="1"/>
</dbReference>
<evidence type="ECO:0000256" key="5">
    <source>
        <dbReference type="ARBA" id="ARBA00022490"/>
    </source>
</evidence>
<comment type="similarity">
    <text evidence="3 14">Belongs to the class I-like SAM-binding methyltransferase superfamily. RsmB/NOP family.</text>
</comment>
<evidence type="ECO:0000313" key="17">
    <source>
        <dbReference type="Proteomes" id="UP000563523"/>
    </source>
</evidence>
<dbReference type="InterPro" id="IPR018314">
    <property type="entry name" value="RsmB/NOL1/NOP2-like_CS"/>
</dbReference>
<evidence type="ECO:0000256" key="7">
    <source>
        <dbReference type="ARBA" id="ARBA00022603"/>
    </source>
</evidence>
<keyword evidence="17" id="KW-1185">Reference proteome</keyword>
<dbReference type="InterPro" id="IPR006027">
    <property type="entry name" value="NusB_RsmB_TIM44"/>
</dbReference>
<keyword evidence="5" id="KW-0963">Cytoplasm</keyword>
<evidence type="ECO:0000256" key="1">
    <source>
        <dbReference type="ARBA" id="ARBA00002724"/>
    </source>
</evidence>
<comment type="catalytic activity">
    <reaction evidence="13">
        <text>cytidine(967) in 16S rRNA + S-adenosyl-L-methionine = 5-methylcytidine(967) in 16S rRNA + S-adenosyl-L-homocysteine + H(+)</text>
        <dbReference type="Rhea" id="RHEA:42748"/>
        <dbReference type="Rhea" id="RHEA-COMP:10219"/>
        <dbReference type="Rhea" id="RHEA-COMP:10220"/>
        <dbReference type="ChEBI" id="CHEBI:15378"/>
        <dbReference type="ChEBI" id="CHEBI:57856"/>
        <dbReference type="ChEBI" id="CHEBI:59789"/>
        <dbReference type="ChEBI" id="CHEBI:74483"/>
        <dbReference type="ChEBI" id="CHEBI:82748"/>
        <dbReference type="EC" id="2.1.1.176"/>
    </reaction>
</comment>
<evidence type="ECO:0000256" key="6">
    <source>
        <dbReference type="ARBA" id="ARBA00022552"/>
    </source>
</evidence>
<dbReference type="PROSITE" id="PS51686">
    <property type="entry name" value="SAM_MT_RSMB_NOP"/>
    <property type="match status" value="1"/>
</dbReference>
<dbReference type="Gene3D" id="3.40.50.150">
    <property type="entry name" value="Vaccinia Virus protein VP39"/>
    <property type="match status" value="1"/>
</dbReference>
<evidence type="ECO:0000256" key="12">
    <source>
        <dbReference type="ARBA" id="ARBA00031088"/>
    </source>
</evidence>
<dbReference type="Gene3D" id="1.10.940.10">
    <property type="entry name" value="NusB-like"/>
    <property type="match status" value="1"/>
</dbReference>
<evidence type="ECO:0000256" key="9">
    <source>
        <dbReference type="ARBA" id="ARBA00022691"/>
    </source>
</evidence>